<dbReference type="EC" id="2.3.1.9" evidence="8"/>
<dbReference type="VEuPathDB" id="VectorBase:ISCI002623"/>
<reference evidence="8 10" key="1">
    <citation type="submission" date="2008-03" db="EMBL/GenBank/DDBJ databases">
        <title>Annotation of Ixodes scapularis.</title>
        <authorList>
            <consortium name="Ixodes scapularis Genome Project Consortium"/>
            <person name="Caler E."/>
            <person name="Hannick L.I."/>
            <person name="Bidwell S."/>
            <person name="Joardar V."/>
            <person name="Thiagarajan M."/>
            <person name="Amedeo P."/>
            <person name="Galinsky K.J."/>
            <person name="Schobel S."/>
            <person name="Inman J."/>
            <person name="Hostetler J."/>
            <person name="Miller J."/>
            <person name="Hammond M."/>
            <person name="Megy K."/>
            <person name="Lawson D."/>
            <person name="Kodira C."/>
            <person name="Sutton G."/>
            <person name="Meyer J."/>
            <person name="Hill C.A."/>
            <person name="Birren B."/>
            <person name="Nene V."/>
            <person name="Collins F."/>
            <person name="Alarcon-Chaidez F."/>
            <person name="Wikel S."/>
            <person name="Strausberg R."/>
        </authorList>
    </citation>
    <scope>NUCLEOTIDE SEQUENCE [LARGE SCALE GENOMIC DNA]</scope>
    <source>
        <strain evidence="10">Wikel</strain>
        <strain evidence="8">Wikel colony</strain>
    </source>
</reference>
<keyword evidence="10" id="KW-1185">Reference proteome</keyword>
<dbReference type="OrthoDB" id="5404651at2759"/>
<dbReference type="HOGENOM" id="CLU_031026_0_0_1"/>
<gene>
    <name evidence="8" type="ORF">IscW_ISCW002623</name>
</gene>
<dbReference type="CDD" id="cd00751">
    <property type="entry name" value="thiolase"/>
    <property type="match status" value="1"/>
</dbReference>
<dbReference type="PANTHER" id="PTHR18919">
    <property type="entry name" value="ACETYL-COA C-ACYLTRANSFERASE"/>
    <property type="match status" value="1"/>
</dbReference>
<feature type="domain" description="Thiolase C-terminal" evidence="7">
    <location>
        <begin position="281"/>
        <end position="402"/>
    </location>
</feature>
<dbReference type="EnsemblMetazoa" id="ISCW002623-RA">
    <property type="protein sequence ID" value="ISCW002623-PA"/>
    <property type="gene ID" value="ISCW002623"/>
</dbReference>
<dbReference type="EMBL" id="ABJB010995343">
    <property type="status" value="NOT_ANNOTATED_CDS"/>
    <property type="molecule type" value="Genomic_DNA"/>
</dbReference>
<dbReference type="EMBL" id="ABJB010529180">
    <property type="status" value="NOT_ANNOTATED_CDS"/>
    <property type="molecule type" value="Genomic_DNA"/>
</dbReference>
<dbReference type="FunCoup" id="B7PDP6">
    <property type="interactions" value="847"/>
</dbReference>
<reference evidence="9" key="2">
    <citation type="submission" date="2020-05" db="UniProtKB">
        <authorList>
            <consortium name="EnsemblMetazoa"/>
        </authorList>
    </citation>
    <scope>IDENTIFICATION</scope>
    <source>
        <strain evidence="9">wikel</strain>
    </source>
</reference>
<accession>B7PDP6</accession>
<dbReference type="PANTHER" id="PTHR18919:SF107">
    <property type="entry name" value="ACETYL-COA ACETYLTRANSFERASE, CYTOSOLIC"/>
    <property type="match status" value="1"/>
</dbReference>
<feature type="domain" description="Thiolase N-terminal" evidence="6">
    <location>
        <begin position="14"/>
        <end position="273"/>
    </location>
</feature>
<dbReference type="InterPro" id="IPR020610">
    <property type="entry name" value="Thiolase_AS"/>
</dbReference>
<dbReference type="SUPFAM" id="SSF53901">
    <property type="entry name" value="Thiolase-like"/>
    <property type="match status" value="1"/>
</dbReference>
<dbReference type="Pfam" id="PF02803">
    <property type="entry name" value="Thiolase_C"/>
    <property type="match status" value="1"/>
</dbReference>
<dbReference type="EMBL" id="DS690902">
    <property type="protein sequence ID" value="EEC04718.1"/>
    <property type="molecule type" value="Genomic_DNA"/>
</dbReference>
<dbReference type="PROSITE" id="PS00099">
    <property type="entry name" value="THIOLASE_3"/>
    <property type="match status" value="1"/>
</dbReference>
<dbReference type="GO" id="GO:0006635">
    <property type="term" value="P:fatty acid beta-oxidation"/>
    <property type="evidence" value="ECO:0000318"/>
    <property type="project" value="GO_Central"/>
</dbReference>
<evidence type="ECO:0000256" key="2">
    <source>
        <dbReference type="ARBA" id="ARBA00010982"/>
    </source>
</evidence>
<evidence type="ECO:0000313" key="9">
    <source>
        <dbReference type="EnsemblMetazoa" id="ISCW002623-PA"/>
    </source>
</evidence>
<evidence type="ECO:0000259" key="7">
    <source>
        <dbReference type="Pfam" id="PF02803"/>
    </source>
</evidence>
<dbReference type="Gene3D" id="3.40.47.10">
    <property type="match status" value="2"/>
</dbReference>
<dbReference type="InParanoid" id="B7PDP6"/>
<protein>
    <submittedName>
        <fullName evidence="8 9">Acetyl-CoA acetyltransferase, putative</fullName>
        <ecNumber evidence="8">2.3.1.9</ecNumber>
    </submittedName>
</protein>
<evidence type="ECO:0000256" key="5">
    <source>
        <dbReference type="RuleBase" id="RU003557"/>
    </source>
</evidence>
<dbReference type="VEuPathDB" id="VectorBase:ISCP_027101"/>
<dbReference type="GO" id="GO:0005739">
    <property type="term" value="C:mitochondrion"/>
    <property type="evidence" value="ECO:0000318"/>
    <property type="project" value="GO_Central"/>
</dbReference>
<evidence type="ECO:0000259" key="6">
    <source>
        <dbReference type="Pfam" id="PF00108"/>
    </source>
</evidence>
<proteinExistence type="evidence at protein level"/>
<dbReference type="GO" id="GO:0003985">
    <property type="term" value="F:acetyl-CoA C-acetyltransferase activity"/>
    <property type="evidence" value="ECO:0000318"/>
    <property type="project" value="GO_Central"/>
</dbReference>
<evidence type="ECO:0000256" key="4">
    <source>
        <dbReference type="ARBA" id="ARBA00023315"/>
    </source>
</evidence>
<dbReference type="InterPro" id="IPR016039">
    <property type="entry name" value="Thiolase-like"/>
</dbReference>
<dbReference type="InterPro" id="IPR002155">
    <property type="entry name" value="Thiolase"/>
</dbReference>
<evidence type="ECO:0000313" key="10">
    <source>
        <dbReference type="Proteomes" id="UP000001555"/>
    </source>
</evidence>
<dbReference type="Pfam" id="PF00108">
    <property type="entry name" value="Thiolase_N"/>
    <property type="match status" value="1"/>
</dbReference>
<evidence type="ECO:0000313" key="8">
    <source>
        <dbReference type="EMBL" id="EEC04718.1"/>
    </source>
</evidence>
<dbReference type="PIRSF" id="PIRSF000429">
    <property type="entry name" value="Ac-CoA_Ac_transf"/>
    <property type="match status" value="1"/>
</dbReference>
<dbReference type="EMBL" id="ABJB010900081">
    <property type="status" value="NOT_ANNOTATED_CDS"/>
    <property type="molecule type" value="Genomic_DNA"/>
</dbReference>
<dbReference type="AlphaFoldDB" id="B7PDP6"/>
<dbReference type="InterPro" id="IPR020617">
    <property type="entry name" value="Thiolase_C"/>
</dbReference>
<dbReference type="InterPro" id="IPR020616">
    <property type="entry name" value="Thiolase_N"/>
</dbReference>
<comment type="similarity">
    <text evidence="2 5">Belongs to the thiolase-like superfamily. Thiolase family.</text>
</comment>
<keyword evidence="11" id="KW-1267">Proteomics identification</keyword>
<dbReference type="PROSITE" id="PS00737">
    <property type="entry name" value="THIOLASE_2"/>
    <property type="match status" value="1"/>
</dbReference>
<keyword evidence="3 5" id="KW-0808">Transferase</keyword>
<evidence type="ECO:0000256" key="3">
    <source>
        <dbReference type="ARBA" id="ARBA00022679"/>
    </source>
</evidence>
<organism>
    <name type="scientific">Ixodes scapularis</name>
    <name type="common">Black-legged tick</name>
    <name type="synonym">Deer tick</name>
    <dbReference type="NCBI Taxonomy" id="6945"/>
    <lineage>
        <taxon>Eukaryota</taxon>
        <taxon>Metazoa</taxon>
        <taxon>Ecdysozoa</taxon>
        <taxon>Arthropoda</taxon>
        <taxon>Chelicerata</taxon>
        <taxon>Arachnida</taxon>
        <taxon>Acari</taxon>
        <taxon>Parasitiformes</taxon>
        <taxon>Ixodida</taxon>
        <taxon>Ixodoidea</taxon>
        <taxon>Ixodidae</taxon>
        <taxon>Ixodinae</taxon>
        <taxon>Ixodes</taxon>
    </lineage>
</organism>
<comment type="pathway">
    <text evidence="1">Lipid metabolism.</text>
</comment>
<dbReference type="NCBIfam" id="TIGR01930">
    <property type="entry name" value="AcCoA-C-Actrans"/>
    <property type="match status" value="1"/>
</dbReference>
<sequence>MPATSVFVMRLAGIYIVGAKRTPFGAMGGKLKDFTPTQLAVIASKAALDSAGVKPENVDVCIAGIINQVAAKDSPYCSRNTALQCVLPQHTPCLNVNPDVRIWNALPFCILQEILLGNAEIALTVGTENMSMSPFIVRDARFGIKFGMQPEVGFSPISPCPWLQRCLHLALSRCGSLYPLKSSTKSKLRVSVLRPNRRVCAQEAGRFKEEMVPIPVKVKGKEVMFDTDEHPRPGTTMETLAKLPALFKKDGTVTAGNASGICDGAGAILIAGEEAVKKHNLKPLARIVGYSYVGVDPTIMGIGPAPAIRKLCDKTGVKVQDLDLVDVNEAFASQFLAVERDLQLDPAKSNVNGGAIALGHPVGASGARILANLTYELRDRKGKYAVGSACIGGGQGIAVMLESV</sequence>
<dbReference type="STRING" id="6945.B7PDP6"/>
<keyword evidence="4 5" id="KW-0012">Acyltransferase</keyword>
<name>B7PDP6_IXOSC</name>
<evidence type="ECO:0000256" key="1">
    <source>
        <dbReference type="ARBA" id="ARBA00005189"/>
    </source>
</evidence>
<dbReference type="Proteomes" id="UP000001555">
    <property type="component" value="Unassembled WGS sequence"/>
</dbReference>
<evidence type="ECO:0007829" key="11">
    <source>
        <dbReference type="PeptideAtlas" id="B7PDP6"/>
    </source>
</evidence>
<dbReference type="VEuPathDB" id="VectorBase:ISCW002623"/>
<dbReference type="InterPro" id="IPR020613">
    <property type="entry name" value="Thiolase_CS"/>
</dbReference>
<dbReference type="EMBL" id="ABJB010903487">
    <property type="status" value="NOT_ANNOTATED_CDS"/>
    <property type="molecule type" value="Genomic_DNA"/>
</dbReference>
<dbReference type="PaxDb" id="6945-B7PDP6"/>